<gene>
    <name evidence="3" type="ORF">SAMN04488544_0804</name>
</gene>
<dbReference type="InterPro" id="IPR018357">
    <property type="entry name" value="Hexapep_transf_CS"/>
</dbReference>
<dbReference type="STRING" id="546874.SAMN04488544_0804"/>
<dbReference type="PANTHER" id="PTHR43300:SF4">
    <property type="entry name" value="ACYL-[ACYL-CARRIER-PROTEIN]--UDP-N-ACETYLGLUCOSAMINE O-ACYLTRANSFERASE"/>
    <property type="match status" value="1"/>
</dbReference>
<evidence type="ECO:0000256" key="1">
    <source>
        <dbReference type="ARBA" id="ARBA00022679"/>
    </source>
</evidence>
<organism evidence="3 4">
    <name type="scientific">Microlunatus sagamiharensis</name>
    <dbReference type="NCBI Taxonomy" id="546874"/>
    <lineage>
        <taxon>Bacteria</taxon>
        <taxon>Bacillati</taxon>
        <taxon>Actinomycetota</taxon>
        <taxon>Actinomycetes</taxon>
        <taxon>Propionibacteriales</taxon>
        <taxon>Propionibacteriaceae</taxon>
        <taxon>Microlunatus</taxon>
    </lineage>
</organism>
<reference evidence="4" key="1">
    <citation type="submission" date="2016-10" db="EMBL/GenBank/DDBJ databases">
        <authorList>
            <person name="Varghese N."/>
            <person name="Submissions S."/>
        </authorList>
    </citation>
    <scope>NUCLEOTIDE SEQUENCE [LARGE SCALE GENOMIC DNA]</scope>
    <source>
        <strain evidence="4">DSM 21743</strain>
    </source>
</reference>
<protein>
    <submittedName>
        <fullName evidence="3">Transferase hexapeptide (Six repeat-containing protein)</fullName>
    </submittedName>
</protein>
<keyword evidence="1 3" id="KW-0808">Transferase</keyword>
<dbReference type="GO" id="GO:0016740">
    <property type="term" value="F:transferase activity"/>
    <property type="evidence" value="ECO:0007669"/>
    <property type="project" value="UniProtKB-KW"/>
</dbReference>
<proteinExistence type="predicted"/>
<dbReference type="CDD" id="cd03358">
    <property type="entry name" value="LbH_WxcM_N_like"/>
    <property type="match status" value="1"/>
</dbReference>
<name>A0A1H2LTA5_9ACTN</name>
<dbReference type="SUPFAM" id="SSF51161">
    <property type="entry name" value="Trimeric LpxA-like enzymes"/>
    <property type="match status" value="1"/>
</dbReference>
<dbReference type="Gene3D" id="2.160.10.10">
    <property type="entry name" value="Hexapeptide repeat proteins"/>
    <property type="match status" value="1"/>
</dbReference>
<dbReference type="InterPro" id="IPR011004">
    <property type="entry name" value="Trimer_LpxA-like_sf"/>
</dbReference>
<accession>A0A1H2LTA5</accession>
<dbReference type="PANTHER" id="PTHR43300">
    <property type="entry name" value="ACETYLTRANSFERASE"/>
    <property type="match status" value="1"/>
</dbReference>
<keyword evidence="2" id="KW-0677">Repeat</keyword>
<evidence type="ECO:0000313" key="4">
    <source>
        <dbReference type="Proteomes" id="UP000198825"/>
    </source>
</evidence>
<evidence type="ECO:0000256" key="2">
    <source>
        <dbReference type="ARBA" id="ARBA00022737"/>
    </source>
</evidence>
<keyword evidence="4" id="KW-1185">Reference proteome</keyword>
<dbReference type="Proteomes" id="UP000198825">
    <property type="component" value="Chromosome I"/>
</dbReference>
<dbReference type="InterPro" id="IPR001451">
    <property type="entry name" value="Hexapep"/>
</dbReference>
<evidence type="ECO:0000313" key="3">
    <source>
        <dbReference type="EMBL" id="SDU84217.1"/>
    </source>
</evidence>
<dbReference type="PROSITE" id="PS00101">
    <property type="entry name" value="HEXAPEP_TRANSFERASES"/>
    <property type="match status" value="1"/>
</dbReference>
<dbReference type="AlphaFoldDB" id="A0A1H2LTA5"/>
<sequence>MHALVALGGNVMRAPGLDPAVFVHPQGVCESADVGVGTRVWAFAHVLDGARVGAGCNVCDGAFVEGGAVLGDRVTVKNQVMVFAGVTVADDVFLGPGVTFTNDLNPRAHVRHSVDELVPTWVDEGATLGARVTVVCGVTIGANAFVGAGAVVTRDVPAYAFVVGNPARQIGWACRCGRRLDPDLRCSCGRAWALDGDGLVESGALSCT</sequence>
<dbReference type="EMBL" id="LT629799">
    <property type="protein sequence ID" value="SDU84217.1"/>
    <property type="molecule type" value="Genomic_DNA"/>
</dbReference>
<dbReference type="Pfam" id="PF00132">
    <property type="entry name" value="Hexapep"/>
    <property type="match status" value="1"/>
</dbReference>
<dbReference type="InterPro" id="IPR050179">
    <property type="entry name" value="Trans_hexapeptide_repeat"/>
</dbReference>